<feature type="site" description="Cleavage; by autolysis" evidence="9">
    <location>
        <begin position="520"/>
        <end position="521"/>
    </location>
</feature>
<dbReference type="GO" id="GO:0016811">
    <property type="term" value="F:hydrolase activity, acting on carbon-nitrogen (but not peptide) bonds, in linear amides"/>
    <property type="evidence" value="ECO:0007669"/>
    <property type="project" value="UniProtKB-ARBA"/>
</dbReference>
<organism evidence="10 11">
    <name type="scientific">Rhodanobacter spathiphylli B39</name>
    <dbReference type="NCBI Taxonomy" id="1163407"/>
    <lineage>
        <taxon>Bacteria</taxon>
        <taxon>Pseudomonadati</taxon>
        <taxon>Pseudomonadota</taxon>
        <taxon>Gammaproteobacteria</taxon>
        <taxon>Lysobacterales</taxon>
        <taxon>Rhodanobacteraceae</taxon>
        <taxon>Rhodanobacter</taxon>
    </lineage>
</organism>
<evidence type="ECO:0000256" key="6">
    <source>
        <dbReference type="ARBA" id="ARBA00069124"/>
    </source>
</evidence>
<dbReference type="eggNOG" id="COG1446">
    <property type="taxonomic scope" value="Bacteria"/>
</dbReference>
<dbReference type="AlphaFoldDB" id="I4W2R9"/>
<evidence type="ECO:0000256" key="8">
    <source>
        <dbReference type="PIRSR" id="PIRSR600246-2"/>
    </source>
</evidence>
<evidence type="ECO:0000313" key="11">
    <source>
        <dbReference type="Proteomes" id="UP000003226"/>
    </source>
</evidence>
<dbReference type="Pfam" id="PF01112">
    <property type="entry name" value="Asparaginase_2"/>
    <property type="match status" value="1"/>
</dbReference>
<sequence length="664" mass="70278">MTTLLERFAALPRPLLCLLVLLLAPWLAVAQAGVPDAAARHGYEYYRIGHPEAARPAATEPALMLMGGGEWPHKAFAWFAAKGGHGHFVILRASGDDGMQKELFNEVGGVTSVQTLVFHDRAAASDPRVLDIVRHADGIFIAGGDQANYVRFWKGTPLGALLNGHVAQGKPIGGTSAGLAILGAYAYGAMDGGSITSKEAMHDPLGKAMTLVGDFMHLPNMQRVITDTHFHARDRLGRLIAFVANLRHAGHADIVGLGVDQDAALCVDGDGIGRLFTIDNGFAWLVQPQGKPERIAAGKPLDYPGTRVTGVGTQSRIDLKRLAVERPVFEAVADVRDGELTLRGEHPPLLVIHGGAGVERAGMTPQIEAGARAAMELALRKGYAQLKAGKAATDAVTAAIAVLEDDPLFNAGRGAVFTHDGRNELDASIMDGSTMAAGAVAEVHRVKHPILLARAVMEHSPHVMMVGDGAEKFATEQGFELVDPAYFRTGRRWLELQKALKQDAAGVSLPERLRALKHFGTVGAVARDSQGRLAAGTSTGGMTDKRYGRVGDSPIVGAGTYANVACAVSGTGWGEYYIRVSAAREICLRMTELHESATQAGKAVINDEIPQMGGDGGAIILGADGSVAMPFNTEGMYRGWIGADGMPHVAIYDNDPLALPRPMP</sequence>
<feature type="binding site" evidence="8">
    <location>
        <begin position="549"/>
        <end position="552"/>
    </location>
    <ligand>
        <name>substrate</name>
    </ligand>
</feature>
<dbReference type="InterPro" id="IPR029062">
    <property type="entry name" value="Class_I_gatase-like"/>
</dbReference>
<keyword evidence="3" id="KW-0378">Hydrolase</keyword>
<evidence type="ECO:0000256" key="7">
    <source>
        <dbReference type="PIRSR" id="PIRSR600246-1"/>
    </source>
</evidence>
<dbReference type="eggNOG" id="COG4242">
    <property type="taxonomic scope" value="Bacteria"/>
</dbReference>
<dbReference type="CDD" id="cd04701">
    <property type="entry name" value="Asparaginase_2"/>
    <property type="match status" value="1"/>
</dbReference>
<keyword evidence="5" id="KW-0720">Serine protease</keyword>
<gene>
    <name evidence="10" type="ORF">UU7_07313</name>
</gene>
<dbReference type="InterPro" id="IPR029055">
    <property type="entry name" value="Ntn_hydrolases_N"/>
</dbReference>
<keyword evidence="4" id="KW-0068">Autocatalytic cleavage</keyword>
<accession>I4W2R9</accession>
<evidence type="ECO:0000256" key="3">
    <source>
        <dbReference type="ARBA" id="ARBA00022801"/>
    </source>
</evidence>
<dbReference type="FunFam" id="3.60.20.30:FF:000001">
    <property type="entry name" value="Isoaspartyl peptidase/L-asparaginase"/>
    <property type="match status" value="1"/>
</dbReference>
<evidence type="ECO:0000256" key="2">
    <source>
        <dbReference type="ARBA" id="ARBA00022670"/>
    </source>
</evidence>
<dbReference type="InterPro" id="IPR005320">
    <property type="entry name" value="Peptidase_S51"/>
</dbReference>
<dbReference type="CDD" id="cd03145">
    <property type="entry name" value="GAT1_cyanophycinase"/>
    <property type="match status" value="1"/>
</dbReference>
<feature type="active site" description="Nucleophile" evidence="7">
    <location>
        <position position="521"/>
    </location>
</feature>
<protein>
    <recommendedName>
        <fullName evidence="6">Isoaspartyl peptidase</fullName>
    </recommendedName>
</protein>
<dbReference type="PATRIC" id="fig|1163407.3.peg.1469"/>
<dbReference type="STRING" id="1163407.UU7_07313"/>
<comment type="caution">
    <text evidence="10">The sequence shown here is derived from an EMBL/GenBank/DDBJ whole genome shotgun (WGS) entry which is preliminary data.</text>
</comment>
<name>I4W2R9_9GAMM</name>
<evidence type="ECO:0000256" key="5">
    <source>
        <dbReference type="ARBA" id="ARBA00022825"/>
    </source>
</evidence>
<reference evidence="10 11" key="1">
    <citation type="journal article" date="2012" name="J. Bacteriol.">
        <title>Genome sequences for six rhodanobacter strains, isolated from soils and the terrestrial subsurface, with variable denitrification capabilities.</title>
        <authorList>
            <person name="Kostka J.E."/>
            <person name="Green S.J."/>
            <person name="Rishishwar L."/>
            <person name="Prakash O."/>
            <person name="Katz L.S."/>
            <person name="Marino-Ramirez L."/>
            <person name="Jordan I.K."/>
            <person name="Munk C."/>
            <person name="Ivanova N."/>
            <person name="Mikhailova N."/>
            <person name="Watson D.B."/>
            <person name="Brown S.D."/>
            <person name="Palumbo A.V."/>
            <person name="Brooks S.C."/>
        </authorList>
    </citation>
    <scope>NUCLEOTIDE SEQUENCE [LARGE SCALE GENOMIC DNA]</scope>
    <source>
        <strain evidence="10 11">B39</strain>
    </source>
</reference>
<dbReference type="PANTHER" id="PTHR10188:SF6">
    <property type="entry name" value="N(4)-(BETA-N-ACETYLGLUCOSAMINYL)-L-ASPARAGINASE"/>
    <property type="match status" value="1"/>
</dbReference>
<dbReference type="GO" id="GO:0006508">
    <property type="term" value="P:proteolysis"/>
    <property type="evidence" value="ECO:0007669"/>
    <property type="project" value="UniProtKB-KW"/>
</dbReference>
<proteinExistence type="inferred from homology"/>
<keyword evidence="11" id="KW-1185">Reference proteome</keyword>
<feature type="binding site" evidence="8">
    <location>
        <begin position="571"/>
        <end position="574"/>
    </location>
    <ligand>
        <name>substrate</name>
    </ligand>
</feature>
<evidence type="ECO:0000256" key="4">
    <source>
        <dbReference type="ARBA" id="ARBA00022813"/>
    </source>
</evidence>
<evidence type="ECO:0000313" key="10">
    <source>
        <dbReference type="EMBL" id="EIL93760.1"/>
    </source>
</evidence>
<comment type="similarity">
    <text evidence="1">Belongs to the peptidase S51 family.</text>
</comment>
<dbReference type="EMBL" id="AJXT01000013">
    <property type="protein sequence ID" value="EIL93760.1"/>
    <property type="molecule type" value="Genomic_DNA"/>
</dbReference>
<dbReference type="Pfam" id="PF03575">
    <property type="entry name" value="Peptidase_S51"/>
    <property type="match status" value="1"/>
</dbReference>
<dbReference type="Gene3D" id="3.60.20.30">
    <property type="entry name" value="(Glycosyl)asparaginase"/>
    <property type="match status" value="1"/>
</dbReference>
<dbReference type="Proteomes" id="UP000003226">
    <property type="component" value="Unassembled WGS sequence"/>
</dbReference>
<dbReference type="PANTHER" id="PTHR10188">
    <property type="entry name" value="L-ASPARAGINASE"/>
    <property type="match status" value="1"/>
</dbReference>
<dbReference type="GO" id="GO:0008236">
    <property type="term" value="F:serine-type peptidase activity"/>
    <property type="evidence" value="ECO:0007669"/>
    <property type="project" value="UniProtKB-KW"/>
</dbReference>
<evidence type="ECO:0000256" key="1">
    <source>
        <dbReference type="ARBA" id="ARBA00006534"/>
    </source>
</evidence>
<dbReference type="OrthoDB" id="9780217at2"/>
<evidence type="ECO:0000256" key="9">
    <source>
        <dbReference type="PIRSR" id="PIRSR600246-3"/>
    </source>
</evidence>
<dbReference type="SUPFAM" id="SSF52317">
    <property type="entry name" value="Class I glutamine amidotransferase-like"/>
    <property type="match status" value="1"/>
</dbReference>
<dbReference type="Gene3D" id="3.40.50.880">
    <property type="match status" value="1"/>
</dbReference>
<keyword evidence="2" id="KW-0645">Protease</keyword>
<dbReference type="SUPFAM" id="SSF56235">
    <property type="entry name" value="N-terminal nucleophile aminohydrolases (Ntn hydrolases)"/>
    <property type="match status" value="1"/>
</dbReference>
<dbReference type="InterPro" id="IPR000246">
    <property type="entry name" value="Peptidase_T2"/>
</dbReference>